<dbReference type="InterPro" id="IPR036893">
    <property type="entry name" value="SBP_sf"/>
</dbReference>
<keyword evidence="2" id="KW-0863">Zinc-finger</keyword>
<name>A0ABY8UCY4_TETOB</name>
<dbReference type="PANTHER" id="PTHR31251">
    <property type="entry name" value="SQUAMOSA PROMOTER-BINDING-LIKE PROTEIN 4"/>
    <property type="match status" value="1"/>
</dbReference>
<accession>A0ABY8UCY4</accession>
<dbReference type="InterPro" id="IPR004333">
    <property type="entry name" value="SBP_dom"/>
</dbReference>
<evidence type="ECO:0000256" key="3">
    <source>
        <dbReference type="ARBA" id="ARBA00022833"/>
    </source>
</evidence>
<feature type="domain" description="SBP-type" evidence="4">
    <location>
        <begin position="7"/>
        <end position="84"/>
    </location>
</feature>
<dbReference type="Pfam" id="PF03110">
    <property type="entry name" value="SBP"/>
    <property type="match status" value="1"/>
</dbReference>
<evidence type="ECO:0000313" key="5">
    <source>
        <dbReference type="EMBL" id="WIA18518.1"/>
    </source>
</evidence>
<organism evidence="5 6">
    <name type="scientific">Tetradesmus obliquus</name>
    <name type="common">Green alga</name>
    <name type="synonym">Acutodesmus obliquus</name>
    <dbReference type="NCBI Taxonomy" id="3088"/>
    <lineage>
        <taxon>Eukaryota</taxon>
        <taxon>Viridiplantae</taxon>
        <taxon>Chlorophyta</taxon>
        <taxon>core chlorophytes</taxon>
        <taxon>Chlorophyceae</taxon>
        <taxon>CS clade</taxon>
        <taxon>Sphaeropleales</taxon>
        <taxon>Scenedesmaceae</taxon>
        <taxon>Tetradesmus</taxon>
    </lineage>
</organism>
<dbReference type="PANTHER" id="PTHR31251:SF169">
    <property type="entry name" value="SQUAMOSA PROMOTER-BINDING-LIKE PROTEIN 8"/>
    <property type="match status" value="1"/>
</dbReference>
<evidence type="ECO:0000256" key="1">
    <source>
        <dbReference type="ARBA" id="ARBA00022723"/>
    </source>
</evidence>
<dbReference type="PROSITE" id="PS51141">
    <property type="entry name" value="ZF_SBP"/>
    <property type="match status" value="1"/>
</dbReference>
<sequence>MRETARPAHCQVNSCNAALSSTANRYCWKKRACPDCLKAPIVTLGDSDEQQRFCQQCGRFQPLSLFDGASAGDVPLAETGIVQG</sequence>
<evidence type="ECO:0000313" key="6">
    <source>
        <dbReference type="Proteomes" id="UP001244341"/>
    </source>
</evidence>
<gene>
    <name evidence="5" type="ORF">OEZ85_009968</name>
</gene>
<protein>
    <recommendedName>
        <fullName evidence="4">SBP-type domain-containing protein</fullName>
    </recommendedName>
</protein>
<reference evidence="5 6" key="1">
    <citation type="submission" date="2023-05" db="EMBL/GenBank/DDBJ databases">
        <title>A 100% complete, gapless, phased diploid assembly of the Scenedesmus obliquus UTEX 3031 genome.</title>
        <authorList>
            <person name="Biondi T.C."/>
            <person name="Hanschen E.R."/>
            <person name="Kwon T."/>
            <person name="Eng W."/>
            <person name="Kruse C.P.S."/>
            <person name="Koehler S.I."/>
            <person name="Kunde Y."/>
            <person name="Gleasner C.D."/>
            <person name="You Mak K.T."/>
            <person name="Polle J."/>
            <person name="Hovde B.T."/>
            <person name="Starkenburg S.R."/>
        </authorList>
    </citation>
    <scope>NUCLEOTIDE SEQUENCE [LARGE SCALE GENOMIC DNA]</scope>
    <source>
        <strain evidence="5 6">DOE0152z</strain>
    </source>
</reference>
<dbReference type="InterPro" id="IPR044817">
    <property type="entry name" value="SBP-like"/>
</dbReference>
<evidence type="ECO:0000256" key="2">
    <source>
        <dbReference type="ARBA" id="ARBA00022771"/>
    </source>
</evidence>
<dbReference type="SUPFAM" id="SSF103612">
    <property type="entry name" value="SBT domain"/>
    <property type="match status" value="1"/>
</dbReference>
<keyword evidence="3" id="KW-0862">Zinc</keyword>
<dbReference type="Proteomes" id="UP001244341">
    <property type="component" value="Chromosome 9b"/>
</dbReference>
<dbReference type="EMBL" id="CP126216">
    <property type="protein sequence ID" value="WIA18518.1"/>
    <property type="molecule type" value="Genomic_DNA"/>
</dbReference>
<proteinExistence type="predicted"/>
<keyword evidence="6" id="KW-1185">Reference proteome</keyword>
<keyword evidence="1" id="KW-0479">Metal-binding</keyword>
<dbReference type="Gene3D" id="4.10.1100.10">
    <property type="entry name" value="Transcription factor, SBP-box domain"/>
    <property type="match status" value="1"/>
</dbReference>
<evidence type="ECO:0000259" key="4">
    <source>
        <dbReference type="PROSITE" id="PS51141"/>
    </source>
</evidence>